<dbReference type="AlphaFoldDB" id="A0A2I0J073"/>
<dbReference type="Proteomes" id="UP000233551">
    <property type="component" value="Unassembled WGS sequence"/>
</dbReference>
<dbReference type="Gene3D" id="2.60.40.420">
    <property type="entry name" value="Cupredoxins - blue copper proteins"/>
    <property type="match status" value="1"/>
</dbReference>
<dbReference type="InterPro" id="IPR003245">
    <property type="entry name" value="Phytocyanin_dom"/>
</dbReference>
<evidence type="ECO:0000256" key="1">
    <source>
        <dbReference type="SAM" id="SignalP"/>
    </source>
</evidence>
<dbReference type="InterPro" id="IPR039391">
    <property type="entry name" value="Phytocyanin-like"/>
</dbReference>
<keyword evidence="4" id="KW-1185">Reference proteome</keyword>
<organism evidence="3 4">
    <name type="scientific">Punica granatum</name>
    <name type="common">Pomegranate</name>
    <dbReference type="NCBI Taxonomy" id="22663"/>
    <lineage>
        <taxon>Eukaryota</taxon>
        <taxon>Viridiplantae</taxon>
        <taxon>Streptophyta</taxon>
        <taxon>Embryophyta</taxon>
        <taxon>Tracheophyta</taxon>
        <taxon>Spermatophyta</taxon>
        <taxon>Magnoliopsida</taxon>
        <taxon>eudicotyledons</taxon>
        <taxon>Gunneridae</taxon>
        <taxon>Pentapetalae</taxon>
        <taxon>rosids</taxon>
        <taxon>malvids</taxon>
        <taxon>Myrtales</taxon>
        <taxon>Lythraceae</taxon>
        <taxon>Punica</taxon>
    </lineage>
</organism>
<comment type="caution">
    <text evidence="3">The sequence shown here is derived from an EMBL/GenBank/DDBJ whole genome shotgun (WGS) entry which is preliminary data.</text>
</comment>
<dbReference type="SUPFAM" id="SSF49503">
    <property type="entry name" value="Cupredoxins"/>
    <property type="match status" value="1"/>
</dbReference>
<accession>A0A2I0J073</accession>
<feature type="signal peptide" evidence="1">
    <location>
        <begin position="1"/>
        <end position="32"/>
    </location>
</feature>
<dbReference type="PROSITE" id="PS51485">
    <property type="entry name" value="PHYTOCYANIN"/>
    <property type="match status" value="1"/>
</dbReference>
<proteinExistence type="predicted"/>
<reference evidence="3 4" key="1">
    <citation type="submission" date="2017-11" db="EMBL/GenBank/DDBJ databases">
        <title>De-novo sequencing of pomegranate (Punica granatum L.) genome.</title>
        <authorList>
            <person name="Akparov Z."/>
            <person name="Amiraslanov A."/>
            <person name="Hajiyeva S."/>
            <person name="Abbasov M."/>
            <person name="Kaur K."/>
            <person name="Hamwieh A."/>
            <person name="Solovyev V."/>
            <person name="Salamov A."/>
            <person name="Braich B."/>
            <person name="Kosarev P."/>
            <person name="Mahmoud A."/>
            <person name="Hajiyev E."/>
            <person name="Babayeva S."/>
            <person name="Izzatullayeva V."/>
            <person name="Mammadov A."/>
            <person name="Mammadov A."/>
            <person name="Sharifova S."/>
            <person name="Ojaghi J."/>
            <person name="Eynullazada K."/>
            <person name="Bayramov B."/>
            <person name="Abdulazimova A."/>
            <person name="Shahmuradov I."/>
        </authorList>
    </citation>
    <scope>NUCLEOTIDE SEQUENCE [LARGE SCALE GENOMIC DNA]</scope>
    <source>
        <strain evidence="4">cv. AG2017</strain>
        <tissue evidence="3">Leaf</tissue>
    </source>
</reference>
<feature type="chain" id="PRO_5014187589" description="Phytocyanin domain-containing protein" evidence="1">
    <location>
        <begin position="33"/>
        <end position="249"/>
    </location>
</feature>
<dbReference type="PANTHER" id="PTHR33021:SF262">
    <property type="entry name" value="EARLY NODULIN-LIKE PROTEIN 20"/>
    <property type="match status" value="1"/>
</dbReference>
<protein>
    <recommendedName>
        <fullName evidence="2">Phytocyanin domain-containing protein</fullName>
    </recommendedName>
</protein>
<evidence type="ECO:0000313" key="4">
    <source>
        <dbReference type="Proteomes" id="UP000233551"/>
    </source>
</evidence>
<feature type="domain" description="Phytocyanin" evidence="2">
    <location>
        <begin position="36"/>
        <end position="199"/>
    </location>
</feature>
<dbReference type="EMBL" id="PGOL01002217">
    <property type="protein sequence ID" value="PKI49657.1"/>
    <property type="molecule type" value="Genomic_DNA"/>
</dbReference>
<name>A0A2I0J073_PUNGR</name>
<dbReference type="GO" id="GO:0009055">
    <property type="term" value="F:electron transfer activity"/>
    <property type="evidence" value="ECO:0007669"/>
    <property type="project" value="InterPro"/>
</dbReference>
<gene>
    <name evidence="3" type="ORF">CRG98_029902</name>
</gene>
<evidence type="ECO:0000259" key="2">
    <source>
        <dbReference type="PROSITE" id="PS51485"/>
    </source>
</evidence>
<evidence type="ECO:0000313" key="3">
    <source>
        <dbReference type="EMBL" id="PKI49657.1"/>
    </source>
</evidence>
<sequence>MEGHGWIQKKGLWANLMVVVIISLSEMEGVRGRNPVLHRVGGGRYTWAPNINFTQWASHEVFYVGDWLCKLSSLFFIFNSSEFLMERFLQIHKIVSYGKASSSRRGVSRSRAEFKLDRAWDLKLAFGSIYAYFGFDKHHYNVLQVNKTSYDACEDKDFIANITRGGRDVYNLTQAKPYYFLSGRGGCSQGMKLAISVKEAPLPDRTLPHTHILPKTNGCSPLSLACSAHVNDPVFGAAFFVFLSLVFMS</sequence>
<dbReference type="InterPro" id="IPR008972">
    <property type="entry name" value="Cupredoxin"/>
</dbReference>
<dbReference type="PANTHER" id="PTHR33021">
    <property type="entry name" value="BLUE COPPER PROTEIN"/>
    <property type="match status" value="1"/>
</dbReference>
<dbReference type="GO" id="GO:0005886">
    <property type="term" value="C:plasma membrane"/>
    <property type="evidence" value="ECO:0007669"/>
    <property type="project" value="TreeGrafter"/>
</dbReference>
<dbReference type="STRING" id="22663.A0A2I0J073"/>
<keyword evidence="1" id="KW-0732">Signal</keyword>
<dbReference type="Pfam" id="PF02298">
    <property type="entry name" value="Cu_bind_like"/>
    <property type="match status" value="1"/>
</dbReference>